<reference evidence="2" key="1">
    <citation type="submission" date="2021-12" db="EMBL/GenBank/DDBJ databases">
        <title>Prjna785345.</title>
        <authorList>
            <person name="Rujirawat T."/>
            <person name="Krajaejun T."/>
        </authorList>
    </citation>
    <scope>NUCLEOTIDE SEQUENCE</scope>
    <source>
        <strain evidence="2">Pi057C3</strain>
    </source>
</reference>
<feature type="compositionally biased region" description="Acidic residues" evidence="1">
    <location>
        <begin position="118"/>
        <end position="148"/>
    </location>
</feature>
<dbReference type="AlphaFoldDB" id="A0AAD5Q938"/>
<dbReference type="Proteomes" id="UP001209570">
    <property type="component" value="Unassembled WGS sequence"/>
</dbReference>
<name>A0AAD5Q938_PYTIN</name>
<gene>
    <name evidence="2" type="ORF">P43SY_007709</name>
</gene>
<feature type="compositionally biased region" description="Acidic residues" evidence="1">
    <location>
        <begin position="59"/>
        <end position="68"/>
    </location>
</feature>
<organism evidence="2 3">
    <name type="scientific">Pythium insidiosum</name>
    <name type="common">Pythiosis disease agent</name>
    <dbReference type="NCBI Taxonomy" id="114742"/>
    <lineage>
        <taxon>Eukaryota</taxon>
        <taxon>Sar</taxon>
        <taxon>Stramenopiles</taxon>
        <taxon>Oomycota</taxon>
        <taxon>Peronosporomycetes</taxon>
        <taxon>Pythiales</taxon>
        <taxon>Pythiaceae</taxon>
        <taxon>Pythium</taxon>
    </lineage>
</organism>
<dbReference type="EMBL" id="JAKCXM010000042">
    <property type="protein sequence ID" value="KAJ0405608.1"/>
    <property type="molecule type" value="Genomic_DNA"/>
</dbReference>
<accession>A0AAD5Q938</accession>
<evidence type="ECO:0000313" key="2">
    <source>
        <dbReference type="EMBL" id="KAJ0405608.1"/>
    </source>
</evidence>
<protein>
    <submittedName>
        <fullName evidence="2">Uncharacterized protein</fullName>
    </submittedName>
</protein>
<keyword evidence="3" id="KW-1185">Reference proteome</keyword>
<proteinExistence type="predicted"/>
<sequence length="224" mass="24691">MATTMTATTTMARWPRPLALSTSAPVDADALLAAKPTETPRKLKPQPVAAENNAALDDSYGDGGDDGDNNQTTDDAPRARCRRPMSCHSPRPKRRELKPSESFRRSNQHALERIQEVDAADEDDDEDESGEDAGDVQYDGDSESDEELGGVGAGDRPLDRSASGGELLVQYVDDAETVLCAHRRRRRRQLLLRLGRSRAGNEDQVDEEDEDEDVDEEDDDVVRI</sequence>
<feature type="region of interest" description="Disordered" evidence="1">
    <location>
        <begin position="1"/>
        <end position="20"/>
    </location>
</feature>
<feature type="region of interest" description="Disordered" evidence="1">
    <location>
        <begin position="34"/>
        <end position="162"/>
    </location>
</feature>
<feature type="compositionally biased region" description="Low complexity" evidence="1">
    <location>
        <begin position="1"/>
        <end position="12"/>
    </location>
</feature>
<feature type="compositionally biased region" description="Basic and acidic residues" evidence="1">
    <location>
        <begin position="97"/>
        <end position="116"/>
    </location>
</feature>
<feature type="compositionally biased region" description="Basic residues" evidence="1">
    <location>
        <begin position="79"/>
        <end position="96"/>
    </location>
</feature>
<comment type="caution">
    <text evidence="2">The sequence shown here is derived from an EMBL/GenBank/DDBJ whole genome shotgun (WGS) entry which is preliminary data.</text>
</comment>
<feature type="region of interest" description="Disordered" evidence="1">
    <location>
        <begin position="195"/>
        <end position="224"/>
    </location>
</feature>
<feature type="compositionally biased region" description="Acidic residues" evidence="1">
    <location>
        <begin position="203"/>
        <end position="224"/>
    </location>
</feature>
<evidence type="ECO:0000313" key="3">
    <source>
        <dbReference type="Proteomes" id="UP001209570"/>
    </source>
</evidence>
<evidence type="ECO:0000256" key="1">
    <source>
        <dbReference type="SAM" id="MobiDB-lite"/>
    </source>
</evidence>